<comment type="caution">
    <text evidence="2">The sequence shown here is derived from an EMBL/GenBank/DDBJ whole genome shotgun (WGS) entry which is preliminary data.</text>
</comment>
<proteinExistence type="predicted"/>
<dbReference type="Proteomes" id="UP000230304">
    <property type="component" value="Unassembled WGS sequence"/>
</dbReference>
<evidence type="ECO:0000313" key="2">
    <source>
        <dbReference type="EMBL" id="PIV43258.1"/>
    </source>
</evidence>
<evidence type="ECO:0000256" key="1">
    <source>
        <dbReference type="SAM" id="Phobius"/>
    </source>
</evidence>
<evidence type="ECO:0000313" key="3">
    <source>
        <dbReference type="Proteomes" id="UP000230304"/>
    </source>
</evidence>
<dbReference type="EMBL" id="PEUA01000019">
    <property type="protein sequence ID" value="PIV43258.1"/>
    <property type="molecule type" value="Genomic_DNA"/>
</dbReference>
<feature type="transmembrane region" description="Helical" evidence="1">
    <location>
        <begin position="92"/>
        <end position="114"/>
    </location>
</feature>
<dbReference type="PANTHER" id="PTHR37309:SF1">
    <property type="entry name" value="SLR0284 PROTEIN"/>
    <property type="match status" value="1"/>
</dbReference>
<dbReference type="PANTHER" id="PTHR37309">
    <property type="entry name" value="SLR0284 PROTEIN"/>
    <property type="match status" value="1"/>
</dbReference>
<evidence type="ECO:0008006" key="4">
    <source>
        <dbReference type="Google" id="ProtNLM"/>
    </source>
</evidence>
<organism evidence="2 3">
    <name type="scientific">Candidatus Nealsonbacteria bacterium CG02_land_8_20_14_3_00_40_11</name>
    <dbReference type="NCBI Taxonomy" id="1974700"/>
    <lineage>
        <taxon>Bacteria</taxon>
        <taxon>Candidatus Nealsoniibacteriota</taxon>
    </lineage>
</organism>
<gene>
    <name evidence="2" type="ORF">COS26_00865</name>
</gene>
<keyword evidence="1" id="KW-1133">Transmembrane helix</keyword>
<reference evidence="3" key="1">
    <citation type="submission" date="2017-09" db="EMBL/GenBank/DDBJ databases">
        <title>Depth-based differentiation of microbial function through sediment-hosted aquifers and enrichment of novel symbionts in the deep terrestrial subsurface.</title>
        <authorList>
            <person name="Probst A.J."/>
            <person name="Ladd B."/>
            <person name="Jarett J.K."/>
            <person name="Geller-Mcgrath D.E."/>
            <person name="Sieber C.M.K."/>
            <person name="Emerson J.B."/>
            <person name="Anantharaman K."/>
            <person name="Thomas B.C."/>
            <person name="Malmstrom R."/>
            <person name="Stieglmeier M."/>
            <person name="Klingl A."/>
            <person name="Woyke T."/>
            <person name="Ryan C.M."/>
            <person name="Banfield J.F."/>
        </authorList>
    </citation>
    <scope>NUCLEOTIDE SEQUENCE [LARGE SCALE GENOMIC DNA]</scope>
</reference>
<dbReference type="InterPro" id="IPR007165">
    <property type="entry name" value="Phage_holin_4_2"/>
</dbReference>
<name>A0A2M7D8G7_9BACT</name>
<dbReference type="Pfam" id="PF04020">
    <property type="entry name" value="Phage_holin_4_2"/>
    <property type="match status" value="1"/>
</dbReference>
<sequence>MFKLIFQIIAGILGLWLSIRFVPGVEFTGSWQTLVLAGVIFGLINFFIKPILKIITLPLRILTFGLIGLVINILIVWLVADVLFPGELEIHGIVPLFWTTVIIFVVSYFLGLYAPSSHSQEQG</sequence>
<accession>A0A2M7D8G7</accession>
<keyword evidence="1" id="KW-0472">Membrane</keyword>
<keyword evidence="1" id="KW-0812">Transmembrane</keyword>
<protein>
    <recommendedName>
        <fullName evidence="4">Phage holin family protein</fullName>
    </recommendedName>
</protein>
<dbReference type="AlphaFoldDB" id="A0A2M7D8G7"/>
<feature type="transmembrane region" description="Helical" evidence="1">
    <location>
        <begin position="60"/>
        <end position="80"/>
    </location>
</feature>
<feature type="transmembrane region" description="Helical" evidence="1">
    <location>
        <begin position="30"/>
        <end position="48"/>
    </location>
</feature>